<dbReference type="SUPFAM" id="SSF52833">
    <property type="entry name" value="Thioredoxin-like"/>
    <property type="match status" value="1"/>
</dbReference>
<dbReference type="Proteomes" id="UP000199215">
    <property type="component" value="Unassembled WGS sequence"/>
</dbReference>
<gene>
    <name evidence="2" type="ORF">SAMN05192561_10343</name>
</gene>
<dbReference type="PANTHER" id="PTHR45663:SF11">
    <property type="entry name" value="GEO12009P1"/>
    <property type="match status" value="1"/>
</dbReference>
<accession>A0A1H6IRD3</accession>
<name>A0A1H6IRD3_9EURY</name>
<feature type="domain" description="Thioredoxin" evidence="1">
    <location>
        <begin position="1"/>
        <end position="116"/>
    </location>
</feature>
<evidence type="ECO:0000313" key="3">
    <source>
        <dbReference type="Proteomes" id="UP000199215"/>
    </source>
</evidence>
<dbReference type="GO" id="GO:0005737">
    <property type="term" value="C:cytoplasm"/>
    <property type="evidence" value="ECO:0007669"/>
    <property type="project" value="TreeGrafter"/>
</dbReference>
<proteinExistence type="predicted"/>
<keyword evidence="3" id="KW-1185">Reference proteome</keyword>
<dbReference type="PANTHER" id="PTHR45663">
    <property type="entry name" value="GEO12009P1"/>
    <property type="match status" value="1"/>
</dbReference>
<organism evidence="2 3">
    <name type="scientific">Halopenitus malekzadehii</name>
    <dbReference type="NCBI Taxonomy" id="1267564"/>
    <lineage>
        <taxon>Archaea</taxon>
        <taxon>Methanobacteriati</taxon>
        <taxon>Methanobacteriota</taxon>
        <taxon>Stenosarchaea group</taxon>
        <taxon>Halobacteria</taxon>
        <taxon>Halobacteriales</taxon>
        <taxon>Haloferacaceae</taxon>
        <taxon>Halopenitus</taxon>
    </lineage>
</organism>
<dbReference type="STRING" id="1267564.SAMN05192561_10343"/>
<dbReference type="OrthoDB" id="267941at2157"/>
<dbReference type="RefSeq" id="WP_092816538.1">
    <property type="nucleotide sequence ID" value="NZ_FNWU01000003.1"/>
</dbReference>
<evidence type="ECO:0000313" key="2">
    <source>
        <dbReference type="EMBL" id="SEH49197.1"/>
    </source>
</evidence>
<dbReference type="EMBL" id="FNWU01000003">
    <property type="protein sequence ID" value="SEH49197.1"/>
    <property type="molecule type" value="Genomic_DNA"/>
</dbReference>
<dbReference type="GO" id="GO:0015035">
    <property type="term" value="F:protein-disulfide reductase activity"/>
    <property type="evidence" value="ECO:0007669"/>
    <property type="project" value="TreeGrafter"/>
</dbReference>
<dbReference type="Gene3D" id="3.40.30.10">
    <property type="entry name" value="Glutaredoxin"/>
    <property type="match status" value="1"/>
</dbReference>
<dbReference type="AlphaFoldDB" id="A0A1H6IRD3"/>
<dbReference type="InterPro" id="IPR013766">
    <property type="entry name" value="Thioredoxin_domain"/>
</dbReference>
<protein>
    <submittedName>
        <fullName evidence="2">Thioredoxin</fullName>
    </submittedName>
</protein>
<dbReference type="PROSITE" id="PS51352">
    <property type="entry name" value="THIOREDOXIN_2"/>
    <property type="match status" value="1"/>
</dbReference>
<dbReference type="InterPro" id="IPR036249">
    <property type="entry name" value="Thioredoxin-like_sf"/>
</dbReference>
<sequence length="125" mass="13188">MAADTSTTADDRPVDLDTGDDLDAFLATHDVALVEFYTKGCTLCQSVEPVLGTVATATDVAVATVNPRTDLSLVEAYGVRSVPTLVLFVDGAPVDRLAEGFVGVERVLELIRTHAPERVPEDGTA</sequence>
<dbReference type="CDD" id="cd02947">
    <property type="entry name" value="TRX_family"/>
    <property type="match status" value="1"/>
</dbReference>
<reference evidence="2 3" key="1">
    <citation type="submission" date="2016-10" db="EMBL/GenBank/DDBJ databases">
        <authorList>
            <person name="de Groot N.N."/>
        </authorList>
    </citation>
    <scope>NUCLEOTIDE SEQUENCE [LARGE SCALE GENOMIC DNA]</scope>
    <source>
        <strain evidence="2 3">IBRC-M10418</strain>
    </source>
</reference>
<evidence type="ECO:0000259" key="1">
    <source>
        <dbReference type="PROSITE" id="PS51352"/>
    </source>
</evidence>
<dbReference type="Pfam" id="PF00085">
    <property type="entry name" value="Thioredoxin"/>
    <property type="match status" value="1"/>
</dbReference>